<comment type="caution">
    <text evidence="2">The sequence shown here is derived from an EMBL/GenBank/DDBJ whole genome shotgun (WGS) entry which is preliminary data.</text>
</comment>
<name>M6VXZ4_LEPBO</name>
<dbReference type="Proteomes" id="UP000012159">
    <property type="component" value="Unassembled WGS sequence"/>
</dbReference>
<feature type="compositionally biased region" description="Polar residues" evidence="1">
    <location>
        <begin position="27"/>
        <end position="41"/>
    </location>
</feature>
<feature type="compositionally biased region" description="Basic and acidic residues" evidence="1">
    <location>
        <begin position="1"/>
        <end position="10"/>
    </location>
</feature>
<proteinExistence type="predicted"/>
<sequence length="150" mass="17191">MRKEIEERETYSSTSSRSSTDPFVKSQAFSEESVNDPQSDLSRSEEFSLPELGGDIPESDEKKTQNEFSDFDFDSSTSESEDSFPDLSEEFSAPEETHTDETPIAEFGGSNEVGDDISFDDFLKIQTLKGLNIPQLWRKWIRKKHKQFRT</sequence>
<evidence type="ECO:0000313" key="3">
    <source>
        <dbReference type="Proteomes" id="UP000012159"/>
    </source>
</evidence>
<dbReference type="AlphaFoldDB" id="M6VXZ4"/>
<feature type="compositionally biased region" description="Low complexity" evidence="1">
    <location>
        <begin position="11"/>
        <end position="20"/>
    </location>
</feature>
<feature type="region of interest" description="Disordered" evidence="1">
    <location>
        <begin position="1"/>
        <end position="112"/>
    </location>
</feature>
<dbReference type="STRING" id="1192866.LEP1GSC133_1150"/>
<accession>M6VXZ4</accession>
<reference evidence="2 3" key="1">
    <citation type="submission" date="2013-01" db="EMBL/GenBank/DDBJ databases">
        <authorList>
            <person name="Harkins D.M."/>
            <person name="Durkin A.S."/>
            <person name="Brinkac L.M."/>
            <person name="Haft D.H."/>
            <person name="Selengut J.D."/>
            <person name="Sanka R."/>
            <person name="DePew J."/>
            <person name="Purushe J."/>
            <person name="Picardeau M."/>
            <person name="Werts C."/>
            <person name="Goarant C."/>
            <person name="Vinetz J.M."/>
            <person name="Sutton G.G."/>
            <person name="Nierman W.C."/>
            <person name="Fouts D.E."/>
        </authorList>
    </citation>
    <scope>NUCLEOTIDE SEQUENCE [LARGE SCALE GENOMIC DNA]</scope>
    <source>
        <strain evidence="2 3">200901868</strain>
    </source>
</reference>
<feature type="compositionally biased region" description="Acidic residues" evidence="1">
    <location>
        <begin position="69"/>
        <end position="93"/>
    </location>
</feature>
<protein>
    <submittedName>
        <fullName evidence="2">Uncharacterized protein</fullName>
    </submittedName>
</protein>
<dbReference type="EMBL" id="AKWF02000078">
    <property type="protein sequence ID" value="EMO62372.1"/>
    <property type="molecule type" value="Genomic_DNA"/>
</dbReference>
<evidence type="ECO:0000256" key="1">
    <source>
        <dbReference type="SAM" id="MobiDB-lite"/>
    </source>
</evidence>
<gene>
    <name evidence="2" type="ORF">LEP1GSC133_1150</name>
</gene>
<organism evidence="2 3">
    <name type="scientific">Leptospira borgpetersenii serovar Pomona str. 200901868</name>
    <dbReference type="NCBI Taxonomy" id="1192866"/>
    <lineage>
        <taxon>Bacteria</taxon>
        <taxon>Pseudomonadati</taxon>
        <taxon>Spirochaetota</taxon>
        <taxon>Spirochaetia</taxon>
        <taxon>Leptospirales</taxon>
        <taxon>Leptospiraceae</taxon>
        <taxon>Leptospira</taxon>
    </lineage>
</organism>
<evidence type="ECO:0000313" key="2">
    <source>
        <dbReference type="EMBL" id="EMO62372.1"/>
    </source>
</evidence>